<evidence type="ECO:0000313" key="2">
    <source>
        <dbReference type="EMBL" id="RVD83142.1"/>
    </source>
</evidence>
<evidence type="ECO:0000313" key="3">
    <source>
        <dbReference type="Proteomes" id="UP000283090"/>
    </source>
</evidence>
<dbReference type="Proteomes" id="UP000283090">
    <property type="component" value="Unassembled WGS sequence"/>
</dbReference>
<protein>
    <submittedName>
        <fullName evidence="2">Uncharacterized protein</fullName>
    </submittedName>
</protein>
<dbReference type="InterPro" id="IPR012475">
    <property type="entry name" value="Fungal_lectin"/>
</dbReference>
<dbReference type="GeneID" id="93589852"/>
<dbReference type="SUPFAM" id="SSF89372">
    <property type="entry name" value="Fucose-specific lectin"/>
    <property type="match status" value="1"/>
</dbReference>
<dbReference type="RefSeq" id="XP_067488686.1">
    <property type="nucleotide sequence ID" value="XM_067637140.1"/>
</dbReference>
<evidence type="ECO:0000256" key="1">
    <source>
        <dbReference type="ARBA" id="ARBA00009042"/>
    </source>
</evidence>
<keyword evidence="3" id="KW-1185">Reference proteome</keyword>
<accession>A0A436ZWE1</accession>
<dbReference type="OrthoDB" id="407298at2759"/>
<organism evidence="2 3">
    <name type="scientific">Arthrobotrys flagrans</name>
    <name type="common">Nematode-trapping fungus</name>
    <name type="synonym">Trichothecium flagrans</name>
    <dbReference type="NCBI Taxonomy" id="97331"/>
    <lineage>
        <taxon>Eukaryota</taxon>
        <taxon>Fungi</taxon>
        <taxon>Dikarya</taxon>
        <taxon>Ascomycota</taxon>
        <taxon>Pezizomycotina</taxon>
        <taxon>Orbiliomycetes</taxon>
        <taxon>Orbiliales</taxon>
        <taxon>Orbiliaceae</taxon>
        <taxon>Arthrobotrys</taxon>
    </lineage>
</organism>
<dbReference type="EMBL" id="SAEB01000009">
    <property type="protein sequence ID" value="RVD83142.1"/>
    <property type="molecule type" value="Genomic_DNA"/>
</dbReference>
<comment type="caution">
    <text evidence="2">The sequence shown here is derived from an EMBL/GenBank/DDBJ whole genome shotgun (WGS) entry which is preliminary data.</text>
</comment>
<sequence>MPVLVPKSLRISNESGRDGTTKETSVYGYDLLYGTSYASYVAPTGAWNFVWFQAADGSIKQARWYGEWSITTILAPGIAVLHTPLSAILWGPQDTIRLYYLNPQFELQEWCWDTKNGSDNKYGGALNGAGVRVAPYSKLGAIAFGDFNLRVYYQGTNNKIEEYAYGGGQGWRKGATLPGDALPGTYLSFVNRNAWDASPPSIRGYFQTVTGSLAEQVWESGGGWTIGNFSIPSAPFLTPIAATSSAEKDFPKIHVYWLSVDSTIIESVNWRGWRAPKEIDNINIVNGHISATSFTRGDKNVDVRIYGTAQLNVLFERISRYSVWEKIHSISVGREVTLEVLGA</sequence>
<dbReference type="AlphaFoldDB" id="A0A436ZWE1"/>
<proteinExistence type="inferred from homology"/>
<dbReference type="STRING" id="97331.A0A436ZWE1"/>
<comment type="similarity">
    <text evidence="1">Belongs to the fungal fucose-specific lectin family.</text>
</comment>
<dbReference type="VEuPathDB" id="FungiDB:DFL_007541"/>
<dbReference type="Pfam" id="PF07938">
    <property type="entry name" value="Fungal_lectin"/>
    <property type="match status" value="1"/>
</dbReference>
<dbReference type="Gene3D" id="2.120.10.70">
    <property type="entry name" value="Fucose-specific lectin"/>
    <property type="match status" value="1"/>
</dbReference>
<name>A0A436ZWE1_ARTFL</name>
<gene>
    <name evidence="2" type="ORF">DFL_007541</name>
</gene>
<reference evidence="2 3" key="1">
    <citation type="submission" date="2019-01" db="EMBL/GenBank/DDBJ databases">
        <title>Intercellular communication is required for trap formation in the nematode-trapping fungus Duddingtonia flagrans.</title>
        <authorList>
            <person name="Youssar L."/>
            <person name="Wernet V."/>
            <person name="Hensel N."/>
            <person name="Hildebrandt H.-G."/>
            <person name="Fischer R."/>
        </authorList>
    </citation>
    <scope>NUCLEOTIDE SEQUENCE [LARGE SCALE GENOMIC DNA]</scope>
    <source>
        <strain evidence="2 3">CBS H-5679</strain>
    </source>
</reference>